<comment type="cofactor">
    <cofactor evidence="1">
        <name>FAD</name>
        <dbReference type="ChEBI" id="CHEBI:57692"/>
    </cofactor>
</comment>
<feature type="domain" description="FAD-binding" evidence="10">
    <location>
        <begin position="968"/>
        <end position="1050"/>
    </location>
</feature>
<dbReference type="GO" id="GO:0016787">
    <property type="term" value="F:hydrolase activity"/>
    <property type="evidence" value="ECO:0007669"/>
    <property type="project" value="UniProtKB-KW"/>
</dbReference>
<evidence type="ECO:0000256" key="3">
    <source>
        <dbReference type="ARBA" id="ARBA00007992"/>
    </source>
</evidence>
<evidence type="ECO:0000259" key="10">
    <source>
        <dbReference type="Pfam" id="PF01494"/>
    </source>
</evidence>
<keyword evidence="6" id="KW-0274">FAD</keyword>
<keyword evidence="7" id="KW-0560">Oxidoreductase</keyword>
<accession>A0AAV9HI57</accession>
<dbReference type="EMBL" id="MU865009">
    <property type="protein sequence ID" value="KAK4460562.1"/>
    <property type="molecule type" value="Genomic_DNA"/>
</dbReference>
<feature type="transmembrane region" description="Helical" evidence="8">
    <location>
        <begin position="1260"/>
        <end position="1281"/>
    </location>
</feature>
<dbReference type="InterPro" id="IPR002938">
    <property type="entry name" value="FAD-bd"/>
</dbReference>
<dbReference type="Gene3D" id="3.40.50.1820">
    <property type="entry name" value="alpha/beta hydrolase"/>
    <property type="match status" value="1"/>
</dbReference>
<dbReference type="Proteomes" id="UP001321749">
    <property type="component" value="Unassembled WGS sequence"/>
</dbReference>
<reference evidence="11" key="1">
    <citation type="journal article" date="2023" name="Mol. Phylogenet. Evol.">
        <title>Genome-scale phylogeny and comparative genomics of the fungal order Sordariales.</title>
        <authorList>
            <person name="Hensen N."/>
            <person name="Bonometti L."/>
            <person name="Westerberg I."/>
            <person name="Brannstrom I.O."/>
            <person name="Guillou S."/>
            <person name="Cros-Aarteil S."/>
            <person name="Calhoun S."/>
            <person name="Haridas S."/>
            <person name="Kuo A."/>
            <person name="Mondo S."/>
            <person name="Pangilinan J."/>
            <person name="Riley R."/>
            <person name="LaButti K."/>
            <person name="Andreopoulos B."/>
            <person name="Lipzen A."/>
            <person name="Chen C."/>
            <person name="Yan M."/>
            <person name="Daum C."/>
            <person name="Ng V."/>
            <person name="Clum A."/>
            <person name="Steindorff A."/>
            <person name="Ohm R.A."/>
            <person name="Martin F."/>
            <person name="Silar P."/>
            <person name="Natvig D.O."/>
            <person name="Lalanne C."/>
            <person name="Gautier V."/>
            <person name="Ament-Velasquez S.L."/>
            <person name="Kruys A."/>
            <person name="Hutchinson M.I."/>
            <person name="Powell A.J."/>
            <person name="Barry K."/>
            <person name="Miller A.N."/>
            <person name="Grigoriev I.V."/>
            <person name="Debuchy R."/>
            <person name="Gladieux P."/>
            <person name="Hiltunen Thoren M."/>
            <person name="Johannesson H."/>
        </authorList>
    </citation>
    <scope>NUCLEOTIDE SEQUENCE</scope>
    <source>
        <strain evidence="11">PSN324</strain>
    </source>
</reference>
<reference evidence="11" key="2">
    <citation type="submission" date="2023-06" db="EMBL/GenBank/DDBJ databases">
        <authorList>
            <consortium name="Lawrence Berkeley National Laboratory"/>
            <person name="Mondo S.J."/>
            <person name="Hensen N."/>
            <person name="Bonometti L."/>
            <person name="Westerberg I."/>
            <person name="Brannstrom I.O."/>
            <person name="Guillou S."/>
            <person name="Cros-Aarteil S."/>
            <person name="Calhoun S."/>
            <person name="Haridas S."/>
            <person name="Kuo A."/>
            <person name="Pangilinan J."/>
            <person name="Riley R."/>
            <person name="Labutti K."/>
            <person name="Andreopoulos B."/>
            <person name="Lipzen A."/>
            <person name="Chen C."/>
            <person name="Yanf M."/>
            <person name="Daum C."/>
            <person name="Ng V."/>
            <person name="Clum A."/>
            <person name="Steindorff A."/>
            <person name="Ohm R."/>
            <person name="Martin F."/>
            <person name="Silar P."/>
            <person name="Natvig D."/>
            <person name="Lalanne C."/>
            <person name="Gautier V."/>
            <person name="Ament-Velasquez S.L."/>
            <person name="Kruys A."/>
            <person name="Hutchinson M.I."/>
            <person name="Powell A.J."/>
            <person name="Barry K."/>
            <person name="Miller A.N."/>
            <person name="Grigoriev I.V."/>
            <person name="Debuchy R."/>
            <person name="Gladieux P."/>
            <person name="Thoren M.H."/>
            <person name="Johannesson H."/>
        </authorList>
    </citation>
    <scope>NUCLEOTIDE SEQUENCE</scope>
    <source>
        <strain evidence="11">PSN324</strain>
    </source>
</reference>
<dbReference type="InterPro" id="IPR050562">
    <property type="entry name" value="FAD_mOase_fung"/>
</dbReference>
<dbReference type="InterPro" id="IPR002018">
    <property type="entry name" value="CarbesteraseB"/>
</dbReference>
<evidence type="ECO:0000313" key="12">
    <source>
        <dbReference type="Proteomes" id="UP001321749"/>
    </source>
</evidence>
<dbReference type="GO" id="GO:0004497">
    <property type="term" value="F:monooxygenase activity"/>
    <property type="evidence" value="ECO:0007669"/>
    <property type="project" value="InterPro"/>
</dbReference>
<keyword evidence="5" id="KW-0378">Hydrolase</keyword>
<dbReference type="Pfam" id="PF00135">
    <property type="entry name" value="COesterase"/>
    <property type="match status" value="1"/>
</dbReference>
<keyword evidence="8" id="KW-0472">Membrane</keyword>
<sequence length="1505" mass="164595">MKDNASWPRLATAVASATLLAAGGVQGLYVGGGLTILSTNNLDGAENDKSAAILISQPSPNYASLTSCQLLGEEPWNPNDANFKTTLSSFLPYQAHQGLAPSDQLYWIAKSTPGDDACRAINASGKIIDVDCASELPTLCTQSAAVSSGKVNNNSPSFQVQQFIGNKLVTGYRDYHVWKFRGLRYADRPERFTYSKVASYEGSGEVDATNAGADCSQPIGEVRNGSSEDCLFANVWTPYLPRMGGLDKKEQLRPVMLYLYGGGLTSGSGKNPNTDGTNLASRGDVVVVSVNYRVGTVGFLNLNDGIHKGNYGVSDMVTALEWVQKYIKFFGGDPDRVTLFGESAGALGTHIVLSSPKAKGLFHRAILQSSPDGYPSEGKLQSAPFYDSLSNNYATTTTKVLEDAGCLDATDKIACLGKLSGFELVNLKTNANGVVQDGTYLTTSVLPLTSPSLSSSSDVSVMLGITRDESGVLIDDAPSANTTTDFTSYFNTIASKHFSLAPNVSSILNLPSAITAQTSASAVFNSSMSLLTSMIFTCPSLSKAYSAARHGTFKEVYYFSFNRTYQTAGYTRPWCVPPKTSEHPDGDPNLEYYKCHAGEQMVVFGSVARAGLPDRDGNDFKFERLVVDYWASFARTGKPDPDQKYLEVRGFLETKKEVERIGSWEAVDWQSPKLRILQWGGGAGMVGFGDNGQKEQAGVDYVLLERRREVAPQVGASIGIVASGARILDQLGIWTSVEATSDIVRTFYARKGNRGEIINVDDSSALIAARTGYYNSWGERQTLLQILHDSIKNPDKILTGKNIVSVADAHDCVTATCEDGTSYEGDILVGCDGVNSQIRQKIWELAEEEHPVQVKQDRAALHADYHAVFGIAHNIPALASGDFDTVYSPGCVVLTIAADGGKVYWYIAERFPKPYPSGSIPRSYSQQETHDFLTKHSSMVIRPPSSPSSSDGVTISKLWSNSTFVRLAPIEEGTFNIWNHGRLVCAGDSVHKSTPNLGLGGNSAIESVAALANRIVALGSRTPKPTKKEIEEILADYADSRKPRANQAVKISDVMTKAHTLYSWADKLLVFHVLPRFSEFVPNFFVDLVVDSERLDFLPLPERSLRREVLAPFNPMMGSTKKESKIWRAVVGLPLLILAVVAFSVMDIRGTPVDAARAWRDSGTVVLPHGSSSGGSSGGGGTVEEVGILRKFYGVEAVDDMVSLINMFFVPGMYGLSKECRRQMLSFITDGTNLLLIWTFESARRANGLNILQFPNLFTLLGQLFGIGVLSPIWCFLHYLLSPIENFAARDQRLTRTRWSFASLPAILLAYLVPFYGLILWPALETRQELLYIWQLYPVYLAIGLWIGSRFFKDTEKQDRLTNTEKDVPVITWYIGASSLLGAVWWICTTWAGSGITENFIPTGIPSKGFIGGIFTFEEFVAQFLRWDEVFGFGSHFLWMAYLFWDLRAAGMLEEGWLKVVTLMLVSVPVIGPGATLGLAWLFREHILATRTHKGALTLEKVKRL</sequence>
<protein>
    <submittedName>
        <fullName evidence="11">Neuroligin-4, X-linked</fullName>
    </submittedName>
</protein>
<feature type="domain" description="FAD-binding" evidence="10">
    <location>
        <begin position="683"/>
        <end position="843"/>
    </location>
</feature>
<evidence type="ECO:0000313" key="11">
    <source>
        <dbReference type="EMBL" id="KAK4460562.1"/>
    </source>
</evidence>
<feature type="transmembrane region" description="Helical" evidence="8">
    <location>
        <begin position="1126"/>
        <end position="1146"/>
    </location>
</feature>
<evidence type="ECO:0000259" key="9">
    <source>
        <dbReference type="Pfam" id="PF00135"/>
    </source>
</evidence>
<gene>
    <name evidence="11" type="ORF">QBC42DRAFT_307005</name>
</gene>
<keyword evidence="8" id="KW-0812">Transmembrane</keyword>
<keyword evidence="4" id="KW-0285">Flavoprotein</keyword>
<feature type="transmembrane region" description="Helical" evidence="8">
    <location>
        <begin position="1301"/>
        <end position="1324"/>
    </location>
</feature>
<comment type="caution">
    <text evidence="11">The sequence shown here is derived from an EMBL/GenBank/DDBJ whole genome shotgun (WGS) entry which is preliminary data.</text>
</comment>
<evidence type="ECO:0000256" key="5">
    <source>
        <dbReference type="ARBA" id="ARBA00022801"/>
    </source>
</evidence>
<keyword evidence="12" id="KW-1185">Reference proteome</keyword>
<organism evidence="11 12">
    <name type="scientific">Cladorrhinum samala</name>
    <dbReference type="NCBI Taxonomy" id="585594"/>
    <lineage>
        <taxon>Eukaryota</taxon>
        <taxon>Fungi</taxon>
        <taxon>Dikarya</taxon>
        <taxon>Ascomycota</taxon>
        <taxon>Pezizomycotina</taxon>
        <taxon>Sordariomycetes</taxon>
        <taxon>Sordariomycetidae</taxon>
        <taxon>Sordariales</taxon>
        <taxon>Podosporaceae</taxon>
        <taxon>Cladorrhinum</taxon>
    </lineage>
</organism>
<dbReference type="InterPro" id="IPR019826">
    <property type="entry name" value="Carboxylesterase_B_AS"/>
</dbReference>
<dbReference type="SUPFAM" id="SSF53474">
    <property type="entry name" value="alpha/beta-Hydrolases"/>
    <property type="match status" value="1"/>
</dbReference>
<evidence type="ECO:0000256" key="8">
    <source>
        <dbReference type="SAM" id="Phobius"/>
    </source>
</evidence>
<dbReference type="PANTHER" id="PTHR47356">
    <property type="entry name" value="FAD-DEPENDENT MONOOXYGENASE ASQG-RELATED"/>
    <property type="match status" value="1"/>
</dbReference>
<evidence type="ECO:0000256" key="7">
    <source>
        <dbReference type="ARBA" id="ARBA00023002"/>
    </source>
</evidence>
<evidence type="ECO:0000256" key="6">
    <source>
        <dbReference type="ARBA" id="ARBA00022827"/>
    </source>
</evidence>
<evidence type="ECO:0000256" key="2">
    <source>
        <dbReference type="ARBA" id="ARBA00005964"/>
    </source>
</evidence>
<name>A0AAV9HI57_9PEZI</name>
<proteinExistence type="inferred from homology"/>
<evidence type="ECO:0000256" key="1">
    <source>
        <dbReference type="ARBA" id="ARBA00001974"/>
    </source>
</evidence>
<keyword evidence="8" id="KW-1133">Transmembrane helix</keyword>
<feature type="domain" description="Carboxylesterase type B" evidence="9">
    <location>
        <begin position="164"/>
        <end position="648"/>
    </location>
</feature>
<dbReference type="PANTHER" id="PTHR47356:SF2">
    <property type="entry name" value="FAD-BINDING DOMAIN-CONTAINING PROTEIN-RELATED"/>
    <property type="match status" value="1"/>
</dbReference>
<dbReference type="SUPFAM" id="SSF51905">
    <property type="entry name" value="FAD/NAD(P)-binding domain"/>
    <property type="match status" value="1"/>
</dbReference>
<feature type="transmembrane region" description="Helical" evidence="8">
    <location>
        <begin position="1223"/>
        <end position="1240"/>
    </location>
</feature>
<dbReference type="Gene3D" id="3.50.50.60">
    <property type="entry name" value="FAD/NAD(P)-binding domain"/>
    <property type="match status" value="1"/>
</dbReference>
<dbReference type="GO" id="GO:0071949">
    <property type="term" value="F:FAD binding"/>
    <property type="evidence" value="ECO:0007669"/>
    <property type="project" value="InterPro"/>
</dbReference>
<dbReference type="InterPro" id="IPR029058">
    <property type="entry name" value="AB_hydrolase_fold"/>
</dbReference>
<dbReference type="InterPro" id="IPR036188">
    <property type="entry name" value="FAD/NAD-bd_sf"/>
</dbReference>
<comment type="similarity">
    <text evidence="3">Belongs to the paxM FAD-dependent monooxygenase family.</text>
</comment>
<feature type="transmembrane region" description="Helical" evidence="8">
    <location>
        <begin position="1457"/>
        <end position="1483"/>
    </location>
</feature>
<dbReference type="Pfam" id="PF01494">
    <property type="entry name" value="FAD_binding_3"/>
    <property type="match status" value="2"/>
</dbReference>
<evidence type="ECO:0000256" key="4">
    <source>
        <dbReference type="ARBA" id="ARBA00022630"/>
    </source>
</evidence>
<dbReference type="PROSITE" id="PS00122">
    <property type="entry name" value="CARBOXYLESTERASE_B_1"/>
    <property type="match status" value="1"/>
</dbReference>
<comment type="similarity">
    <text evidence="2">Belongs to the type-B carboxylesterase/lipase family.</text>
</comment>
<feature type="transmembrane region" description="Helical" evidence="8">
    <location>
        <begin position="1368"/>
        <end position="1387"/>
    </location>
</feature>
<feature type="transmembrane region" description="Helical" evidence="8">
    <location>
        <begin position="1330"/>
        <end position="1347"/>
    </location>
</feature>